<reference evidence="3" key="1">
    <citation type="journal article" date="2017" name="Cell">
        <title>Insights into land plant evolution garnered from the Marchantia polymorpha genome.</title>
        <authorList>
            <person name="Bowman J.L."/>
            <person name="Kohchi T."/>
            <person name="Yamato K.T."/>
            <person name="Jenkins J."/>
            <person name="Shu S."/>
            <person name="Ishizaki K."/>
            <person name="Yamaoka S."/>
            <person name="Nishihama R."/>
            <person name="Nakamura Y."/>
            <person name="Berger F."/>
            <person name="Adam C."/>
            <person name="Aki S.S."/>
            <person name="Althoff F."/>
            <person name="Araki T."/>
            <person name="Arteaga-Vazquez M.A."/>
            <person name="Balasubrmanian S."/>
            <person name="Barry K."/>
            <person name="Bauer D."/>
            <person name="Boehm C.R."/>
            <person name="Briginshaw L."/>
            <person name="Caballero-Perez J."/>
            <person name="Catarino B."/>
            <person name="Chen F."/>
            <person name="Chiyoda S."/>
            <person name="Chovatia M."/>
            <person name="Davies K.M."/>
            <person name="Delmans M."/>
            <person name="Demura T."/>
            <person name="Dierschke T."/>
            <person name="Dolan L."/>
            <person name="Dorantes-Acosta A.E."/>
            <person name="Eklund D.M."/>
            <person name="Florent S.N."/>
            <person name="Flores-Sandoval E."/>
            <person name="Fujiyama A."/>
            <person name="Fukuzawa H."/>
            <person name="Galik B."/>
            <person name="Grimanelli D."/>
            <person name="Grimwood J."/>
            <person name="Grossniklaus U."/>
            <person name="Hamada T."/>
            <person name="Haseloff J."/>
            <person name="Hetherington A.J."/>
            <person name="Higo A."/>
            <person name="Hirakawa Y."/>
            <person name="Hundley H.N."/>
            <person name="Ikeda Y."/>
            <person name="Inoue K."/>
            <person name="Inoue S.I."/>
            <person name="Ishida S."/>
            <person name="Jia Q."/>
            <person name="Kakita M."/>
            <person name="Kanazawa T."/>
            <person name="Kawai Y."/>
            <person name="Kawashima T."/>
            <person name="Kennedy M."/>
            <person name="Kinose K."/>
            <person name="Kinoshita T."/>
            <person name="Kohara Y."/>
            <person name="Koide E."/>
            <person name="Komatsu K."/>
            <person name="Kopischke S."/>
            <person name="Kubo M."/>
            <person name="Kyozuka J."/>
            <person name="Lagercrantz U."/>
            <person name="Lin S.S."/>
            <person name="Lindquist E."/>
            <person name="Lipzen A.M."/>
            <person name="Lu C.W."/>
            <person name="De Luna E."/>
            <person name="Martienssen R.A."/>
            <person name="Minamino N."/>
            <person name="Mizutani M."/>
            <person name="Mizutani M."/>
            <person name="Mochizuki N."/>
            <person name="Monte I."/>
            <person name="Mosher R."/>
            <person name="Nagasaki H."/>
            <person name="Nakagami H."/>
            <person name="Naramoto S."/>
            <person name="Nishitani K."/>
            <person name="Ohtani M."/>
            <person name="Okamoto T."/>
            <person name="Okumura M."/>
            <person name="Phillips J."/>
            <person name="Pollak B."/>
            <person name="Reinders A."/>
            <person name="Rovekamp M."/>
            <person name="Sano R."/>
            <person name="Sawa S."/>
            <person name="Schmid M.W."/>
            <person name="Shirakawa M."/>
            <person name="Solano R."/>
            <person name="Spunde A."/>
            <person name="Suetsugu N."/>
            <person name="Sugano S."/>
            <person name="Sugiyama A."/>
            <person name="Sun R."/>
            <person name="Suzuki Y."/>
            <person name="Takenaka M."/>
            <person name="Takezawa D."/>
            <person name="Tomogane H."/>
            <person name="Tsuzuki M."/>
            <person name="Ueda T."/>
            <person name="Umeda M."/>
            <person name="Ward J.M."/>
            <person name="Watanabe Y."/>
            <person name="Yazaki K."/>
            <person name="Yokoyama R."/>
            <person name="Yoshitake Y."/>
            <person name="Yotsui I."/>
            <person name="Zachgo S."/>
            <person name="Schmutz J."/>
        </authorList>
    </citation>
    <scope>NUCLEOTIDE SEQUENCE [LARGE SCALE GENOMIC DNA]</scope>
    <source>
        <strain evidence="3">Tak-1</strain>
    </source>
</reference>
<protein>
    <submittedName>
        <fullName evidence="2">Uncharacterized protein</fullName>
    </submittedName>
</protein>
<evidence type="ECO:0000313" key="2">
    <source>
        <dbReference type="EMBL" id="PTQ42661.1"/>
    </source>
</evidence>
<keyword evidence="1" id="KW-0732">Signal</keyword>
<dbReference type="EMBL" id="KZ772701">
    <property type="protein sequence ID" value="PTQ42661.1"/>
    <property type="molecule type" value="Genomic_DNA"/>
</dbReference>
<dbReference type="Gramene" id="Mp1g00980.2">
    <property type="protein sequence ID" value="Mp1g00980.2.cds"/>
    <property type="gene ID" value="Mp1g00980"/>
</dbReference>
<gene>
    <name evidence="2" type="ORF">MARPO_0029s0148</name>
</gene>
<organism evidence="2 3">
    <name type="scientific">Marchantia polymorpha</name>
    <name type="common">Common liverwort</name>
    <name type="synonym">Marchantia aquatica</name>
    <dbReference type="NCBI Taxonomy" id="3197"/>
    <lineage>
        <taxon>Eukaryota</taxon>
        <taxon>Viridiplantae</taxon>
        <taxon>Streptophyta</taxon>
        <taxon>Embryophyta</taxon>
        <taxon>Marchantiophyta</taxon>
        <taxon>Marchantiopsida</taxon>
        <taxon>Marchantiidae</taxon>
        <taxon>Marchantiales</taxon>
        <taxon>Marchantiaceae</taxon>
        <taxon>Marchantia</taxon>
    </lineage>
</organism>
<dbReference type="Proteomes" id="UP000244005">
    <property type="component" value="Unassembled WGS sequence"/>
</dbReference>
<name>A0A2R6X980_MARPO</name>
<evidence type="ECO:0000313" key="3">
    <source>
        <dbReference type="Proteomes" id="UP000244005"/>
    </source>
</evidence>
<feature type="signal peptide" evidence="1">
    <location>
        <begin position="1"/>
        <end position="18"/>
    </location>
</feature>
<dbReference type="OrthoDB" id="10013825at2759"/>
<sequence length="175" mass="19377">MLRFSLVVLFWTQRFVAASLLHGKDLELELQAEAEALSSKGIRVPPAPQPPLMFGKAGLVKRAWPELRFESVDVAKAKLRQSGVMNIYVLPPGADPAPTGFAVVNGTDQDVWLYPTGPSDLDILYEIPGRGLWHHNRTISDLLRNFYAPTDHSPPLLLILEIIFLSASILPQVLT</sequence>
<proteinExistence type="predicted"/>
<keyword evidence="3" id="KW-1185">Reference proteome</keyword>
<feature type="chain" id="PRO_5015363182" evidence="1">
    <location>
        <begin position="19"/>
        <end position="175"/>
    </location>
</feature>
<evidence type="ECO:0000256" key="1">
    <source>
        <dbReference type="SAM" id="SignalP"/>
    </source>
</evidence>
<accession>A0A2R6X980</accession>
<dbReference type="AlphaFoldDB" id="A0A2R6X980"/>